<proteinExistence type="predicted"/>
<accession>A0A2G8SBN8</accession>
<dbReference type="AlphaFoldDB" id="A0A2G8SBN8"/>
<dbReference type="InterPro" id="IPR032675">
    <property type="entry name" value="LRR_dom_sf"/>
</dbReference>
<organism evidence="2 3">
    <name type="scientific">Ganoderma sinense ZZ0214-1</name>
    <dbReference type="NCBI Taxonomy" id="1077348"/>
    <lineage>
        <taxon>Eukaryota</taxon>
        <taxon>Fungi</taxon>
        <taxon>Dikarya</taxon>
        <taxon>Basidiomycota</taxon>
        <taxon>Agaricomycotina</taxon>
        <taxon>Agaricomycetes</taxon>
        <taxon>Polyporales</taxon>
        <taxon>Polyporaceae</taxon>
        <taxon>Ganoderma</taxon>
    </lineage>
</organism>
<feature type="region of interest" description="Disordered" evidence="1">
    <location>
        <begin position="394"/>
        <end position="441"/>
    </location>
</feature>
<dbReference type="Gene3D" id="3.80.10.10">
    <property type="entry name" value="Ribonuclease Inhibitor"/>
    <property type="match status" value="1"/>
</dbReference>
<protein>
    <submittedName>
        <fullName evidence="2">Uncharacterized protein</fullName>
    </submittedName>
</protein>
<sequence>MASPQANGSHYDALRARPILPDDIIAQVCQQIFATPLHQYDLSLMRGHNGQWSTELRFRCSLPLVSRSWWKPATRGLYKHIVIRRLQQIPGLARTLRSMEGGINFGALVRKITLYQCVVMFPGWDVEPRPLQTVFRRCVFLEELSFICHPSCEDGLTDRDNDLWWERMGGPGTNPFWVLPKIVFPALQARAPKTTLRKLDLASFDGRDSDPDMWDLPRLRSLTVVAAELPILALQNLGRSLTYVHLSSDTPCTGAGFAQLSRLCPALEHLAFYPSPEAICALYDSAAPLRKLRHLDVWLRGGANAQAWTPSDTACLLERFRSRIAPALESARGLLAATPLPRDLPTICHPSMLTQGADGTRFACVRDVWMVQTAWCVQRLGDWWLDEGMWLGPDPDPDGVVSEGDMSNLGEESESEGWTSDSEADSGSDSDDNQDAEVGGS</sequence>
<evidence type="ECO:0000313" key="2">
    <source>
        <dbReference type="EMBL" id="PIL31153.1"/>
    </source>
</evidence>
<keyword evidence="3" id="KW-1185">Reference proteome</keyword>
<evidence type="ECO:0000313" key="3">
    <source>
        <dbReference type="Proteomes" id="UP000230002"/>
    </source>
</evidence>
<name>A0A2G8SBN8_9APHY</name>
<dbReference type="Proteomes" id="UP000230002">
    <property type="component" value="Unassembled WGS sequence"/>
</dbReference>
<dbReference type="SUPFAM" id="SSF52047">
    <property type="entry name" value="RNI-like"/>
    <property type="match status" value="1"/>
</dbReference>
<feature type="compositionally biased region" description="Acidic residues" evidence="1">
    <location>
        <begin position="422"/>
        <end position="435"/>
    </location>
</feature>
<dbReference type="EMBL" id="AYKW01000012">
    <property type="protein sequence ID" value="PIL31153.1"/>
    <property type="molecule type" value="Genomic_DNA"/>
</dbReference>
<evidence type="ECO:0000256" key="1">
    <source>
        <dbReference type="SAM" id="MobiDB-lite"/>
    </source>
</evidence>
<comment type="caution">
    <text evidence="2">The sequence shown here is derived from an EMBL/GenBank/DDBJ whole genome shotgun (WGS) entry which is preliminary data.</text>
</comment>
<gene>
    <name evidence="2" type="ORF">GSI_05850</name>
</gene>
<dbReference type="OrthoDB" id="2758237at2759"/>
<reference evidence="2 3" key="1">
    <citation type="journal article" date="2015" name="Sci. Rep.">
        <title>Chromosome-level genome map provides insights into diverse defense mechanisms in the medicinal fungus Ganoderma sinense.</title>
        <authorList>
            <person name="Zhu Y."/>
            <person name="Xu J."/>
            <person name="Sun C."/>
            <person name="Zhou S."/>
            <person name="Xu H."/>
            <person name="Nelson D.R."/>
            <person name="Qian J."/>
            <person name="Song J."/>
            <person name="Luo H."/>
            <person name="Xiang L."/>
            <person name="Li Y."/>
            <person name="Xu Z."/>
            <person name="Ji A."/>
            <person name="Wang L."/>
            <person name="Lu S."/>
            <person name="Hayward A."/>
            <person name="Sun W."/>
            <person name="Li X."/>
            <person name="Schwartz D.C."/>
            <person name="Wang Y."/>
            <person name="Chen S."/>
        </authorList>
    </citation>
    <scope>NUCLEOTIDE SEQUENCE [LARGE SCALE GENOMIC DNA]</scope>
    <source>
        <strain evidence="2 3">ZZ0214-1</strain>
    </source>
</reference>